<gene>
    <name evidence="1" type="ORF">FOB41_20240</name>
</gene>
<reference evidence="1 2" key="1">
    <citation type="submission" date="2020-04" db="EMBL/GenBank/DDBJ databases">
        <title>FDA dAtabase for Regulatory Grade micrObial Sequences (FDA-ARGOS): Supporting development and validation of Infectious Disease Dx tests.</title>
        <authorList>
            <person name="Sciortino C."/>
            <person name="Tallon L."/>
            <person name="Sadzewicz L."/>
            <person name="Vavikolanu K."/>
            <person name="Mehta A."/>
            <person name="Aluvathingal J."/>
            <person name="Nadendla S."/>
            <person name="Nandy P."/>
            <person name="Geyer C."/>
            <person name="Yan Y."/>
            <person name="Sichtig H."/>
        </authorList>
    </citation>
    <scope>NUCLEOTIDE SEQUENCE [LARGE SCALE GENOMIC DNA]</scope>
    <source>
        <strain evidence="1 2">FDAARGOS_633</strain>
    </source>
</reference>
<dbReference type="Proteomes" id="UP000500870">
    <property type="component" value="Chromosome 3"/>
</dbReference>
<accession>A0A6H0ZUP0</accession>
<dbReference type="AlphaFoldDB" id="A0A6H0ZUP0"/>
<proteinExistence type="predicted"/>
<protein>
    <submittedName>
        <fullName evidence="1">Uncharacterized protein</fullName>
    </submittedName>
</protein>
<dbReference type="EMBL" id="CP050899">
    <property type="protein sequence ID" value="QIX23500.1"/>
    <property type="molecule type" value="Genomic_DNA"/>
</dbReference>
<name>A0A6H0ZUP0_9HYPH</name>
<evidence type="ECO:0000313" key="1">
    <source>
        <dbReference type="EMBL" id="QIX23500.1"/>
    </source>
</evidence>
<dbReference type="RefSeq" id="WP_160200342.1">
    <property type="nucleotide sequence ID" value="NZ_CP050899.1"/>
</dbReference>
<evidence type="ECO:0000313" key="2">
    <source>
        <dbReference type="Proteomes" id="UP000500870"/>
    </source>
</evidence>
<organism evidence="1 2">
    <name type="scientific">Agrobacterium pusense</name>
    <dbReference type="NCBI Taxonomy" id="648995"/>
    <lineage>
        <taxon>Bacteria</taxon>
        <taxon>Pseudomonadati</taxon>
        <taxon>Pseudomonadota</taxon>
        <taxon>Alphaproteobacteria</taxon>
        <taxon>Hyphomicrobiales</taxon>
        <taxon>Rhizobiaceae</taxon>
        <taxon>Rhizobium/Agrobacterium group</taxon>
        <taxon>Agrobacterium</taxon>
    </lineage>
</organism>
<sequence>MDGIAVSPDLSHAQSFSLKQACRAKVQTGWRVGFGNKKPGRIAGFW</sequence>